<dbReference type="InterPro" id="IPR045592">
    <property type="entry name" value="DUF6461"/>
</dbReference>
<evidence type="ECO:0000313" key="1">
    <source>
        <dbReference type="EMBL" id="MCF2527125.1"/>
    </source>
</evidence>
<accession>A0AA41PWH2</accession>
<comment type="caution">
    <text evidence="1">The sequence shown here is derived from an EMBL/GenBank/DDBJ whole genome shotgun (WGS) entry which is preliminary data.</text>
</comment>
<sequence length="172" mass="18780">MDGDGTRWLAERAHFPNGFCATFARGLSPEELLDRLGSDPEHTAALDAMDALELCTDLEVGGDEEETIVAVLRAGSRSGWAFALEDVTLYAADQELLSRVSAGTEVASLRRDAAHGEAWFDLWRDGRPVEHRTVWEPDDLADLEDALGIDAPLLDLLSPATELLTGFARWDA</sequence>
<organism evidence="1 2">
    <name type="scientific">Yinghuangia soli</name>
    <dbReference type="NCBI Taxonomy" id="2908204"/>
    <lineage>
        <taxon>Bacteria</taxon>
        <taxon>Bacillati</taxon>
        <taxon>Actinomycetota</taxon>
        <taxon>Actinomycetes</taxon>
        <taxon>Kitasatosporales</taxon>
        <taxon>Streptomycetaceae</taxon>
        <taxon>Yinghuangia</taxon>
    </lineage>
</organism>
<proteinExistence type="predicted"/>
<dbReference type="Pfam" id="PF20062">
    <property type="entry name" value="DUF6461"/>
    <property type="match status" value="1"/>
</dbReference>
<dbReference type="AlphaFoldDB" id="A0AA41PWH2"/>
<gene>
    <name evidence="1" type="ORF">LZ495_07830</name>
</gene>
<dbReference type="EMBL" id="JAKFHA010000003">
    <property type="protein sequence ID" value="MCF2527125.1"/>
    <property type="molecule type" value="Genomic_DNA"/>
</dbReference>
<name>A0AA41PWH2_9ACTN</name>
<keyword evidence="2" id="KW-1185">Reference proteome</keyword>
<dbReference type="RefSeq" id="WP_235051271.1">
    <property type="nucleotide sequence ID" value="NZ_JAKFHA010000003.1"/>
</dbReference>
<reference evidence="1" key="1">
    <citation type="submission" date="2022-01" db="EMBL/GenBank/DDBJ databases">
        <title>Genome-Based Taxonomic Classification of the Phylum Actinobacteria.</title>
        <authorList>
            <person name="Gao Y."/>
        </authorList>
    </citation>
    <scope>NUCLEOTIDE SEQUENCE</scope>
    <source>
        <strain evidence="1">KLBMP 8922</strain>
    </source>
</reference>
<dbReference type="Proteomes" id="UP001165378">
    <property type="component" value="Unassembled WGS sequence"/>
</dbReference>
<evidence type="ECO:0000313" key="2">
    <source>
        <dbReference type="Proteomes" id="UP001165378"/>
    </source>
</evidence>
<protein>
    <submittedName>
        <fullName evidence="1">DUF6461 domain-containing protein</fullName>
    </submittedName>
</protein>